<feature type="domain" description="Ig-like" evidence="5">
    <location>
        <begin position="8"/>
        <end position="102"/>
    </location>
</feature>
<evidence type="ECO:0000256" key="3">
    <source>
        <dbReference type="ARBA" id="ARBA00043265"/>
    </source>
</evidence>
<dbReference type="PANTHER" id="PTHR23266">
    <property type="entry name" value="IMMUNOGLOBULIN HEAVY CHAIN"/>
    <property type="match status" value="1"/>
</dbReference>
<dbReference type="InterPro" id="IPR007110">
    <property type="entry name" value="Ig-like_dom"/>
</dbReference>
<dbReference type="Pfam" id="PF07654">
    <property type="entry name" value="C1-set"/>
    <property type="match status" value="1"/>
</dbReference>
<dbReference type="GO" id="GO:0002250">
    <property type="term" value="P:adaptive immune response"/>
    <property type="evidence" value="ECO:0007669"/>
    <property type="project" value="UniProtKB-KW"/>
</dbReference>
<dbReference type="SUPFAM" id="SSF48726">
    <property type="entry name" value="Immunoglobulin"/>
    <property type="match status" value="2"/>
</dbReference>
<organism evidence="6 7">
    <name type="scientific">Pygocentrus nattereri</name>
    <name type="common">Red-bellied piranha</name>
    <dbReference type="NCBI Taxonomy" id="42514"/>
    <lineage>
        <taxon>Eukaryota</taxon>
        <taxon>Metazoa</taxon>
        <taxon>Chordata</taxon>
        <taxon>Craniata</taxon>
        <taxon>Vertebrata</taxon>
        <taxon>Euteleostomi</taxon>
        <taxon>Actinopterygii</taxon>
        <taxon>Neopterygii</taxon>
        <taxon>Teleostei</taxon>
        <taxon>Ostariophysi</taxon>
        <taxon>Characiformes</taxon>
        <taxon>Characoidei</taxon>
        <taxon>Pygocentrus</taxon>
    </lineage>
</organism>
<dbReference type="SMART" id="SM00407">
    <property type="entry name" value="IGc1"/>
    <property type="match status" value="1"/>
</dbReference>
<dbReference type="Pfam" id="PF07686">
    <property type="entry name" value="V-set"/>
    <property type="match status" value="1"/>
</dbReference>
<dbReference type="Proteomes" id="UP001501920">
    <property type="component" value="Chromosome 14"/>
</dbReference>
<dbReference type="PROSITE" id="PS50835">
    <property type="entry name" value="IG_LIKE"/>
    <property type="match status" value="2"/>
</dbReference>
<keyword evidence="7" id="KW-1185">Reference proteome</keyword>
<accession>A0A3B4D6M5</accession>
<dbReference type="SMART" id="SM00406">
    <property type="entry name" value="IGv"/>
    <property type="match status" value="1"/>
</dbReference>
<dbReference type="Ensembl" id="ENSPNAT00000028669.2">
    <property type="protein sequence ID" value="ENSPNAP00000019093.2"/>
    <property type="gene ID" value="ENSPNAG00000031910.1"/>
</dbReference>
<evidence type="ECO:0000259" key="5">
    <source>
        <dbReference type="PROSITE" id="PS50835"/>
    </source>
</evidence>
<evidence type="ECO:0000256" key="4">
    <source>
        <dbReference type="SAM" id="SignalP"/>
    </source>
</evidence>
<feature type="signal peptide" evidence="4">
    <location>
        <begin position="1"/>
        <end position="21"/>
    </location>
</feature>
<dbReference type="InterPro" id="IPR050199">
    <property type="entry name" value="IgHV"/>
</dbReference>
<evidence type="ECO:0000256" key="1">
    <source>
        <dbReference type="ARBA" id="ARBA00022859"/>
    </source>
</evidence>
<evidence type="ECO:0000313" key="7">
    <source>
        <dbReference type="Proteomes" id="UP001501920"/>
    </source>
</evidence>
<proteinExistence type="predicted"/>
<dbReference type="InterPro" id="IPR013106">
    <property type="entry name" value="Ig_V-set"/>
</dbReference>
<dbReference type="OMA" id="CARETQX"/>
<dbReference type="InterPro" id="IPR003599">
    <property type="entry name" value="Ig_sub"/>
</dbReference>
<dbReference type="SMART" id="SM00409">
    <property type="entry name" value="IG"/>
    <property type="match status" value="1"/>
</dbReference>
<dbReference type="GeneTree" id="ENSGT01020000230358"/>
<sequence length="228" mass="24716">QLHYWMLPLLILQLESKYVKPGEPLAITCEISGYSVSDSSYTTDWIRHPTGKAMEWIGDSSGNLKDSLKHKFSISKDVDRSTVTLQAQSLQTEDTAVYHCAVVVCHCDGAFDYWGKGTTVTVSSAPQLAPSVPFVVSQCSSSPDGFVTLGCVTSGFFPESLKFSWTDDSGKTVSDAFQYPAVKAQGADKYTAVSHMRVKPENGKTTTLTCGVEHLAGKQSQSITVQGQ</sequence>
<keyword evidence="4" id="KW-0732">Signal</keyword>
<dbReference type="InterPro" id="IPR036179">
    <property type="entry name" value="Ig-like_dom_sf"/>
</dbReference>
<dbReference type="InterPro" id="IPR013783">
    <property type="entry name" value="Ig-like_fold"/>
</dbReference>
<protein>
    <recommendedName>
        <fullName evidence="5">Ig-like domain-containing protein</fullName>
    </recommendedName>
</protein>
<dbReference type="Gene3D" id="2.60.40.10">
    <property type="entry name" value="Immunoglobulins"/>
    <property type="match status" value="2"/>
</dbReference>
<dbReference type="AlphaFoldDB" id="A0A3B4D6M5"/>
<reference evidence="6" key="2">
    <citation type="submission" date="2025-08" db="UniProtKB">
        <authorList>
            <consortium name="Ensembl"/>
        </authorList>
    </citation>
    <scope>IDENTIFICATION</scope>
</reference>
<evidence type="ECO:0000313" key="6">
    <source>
        <dbReference type="Ensembl" id="ENSPNAP00000019093.2"/>
    </source>
</evidence>
<keyword evidence="3" id="KW-1280">Immunoglobulin</keyword>
<keyword evidence="2" id="KW-1064">Adaptive immunity</keyword>
<evidence type="ECO:0000256" key="2">
    <source>
        <dbReference type="ARBA" id="ARBA00023130"/>
    </source>
</evidence>
<feature type="chain" id="PRO_5043388748" description="Ig-like domain-containing protein" evidence="4">
    <location>
        <begin position="22"/>
        <end position="228"/>
    </location>
</feature>
<reference evidence="6 7" key="1">
    <citation type="submission" date="2020-10" db="EMBL/GenBank/DDBJ databases">
        <title>Pygocentrus nattereri (red-bellied piranha) genome, fPygNat1, primary haplotype.</title>
        <authorList>
            <person name="Myers G."/>
            <person name="Meyer A."/>
            <person name="Karagic N."/>
            <person name="Pippel M."/>
            <person name="Winkler S."/>
            <person name="Tracey A."/>
            <person name="Wood J."/>
            <person name="Formenti G."/>
            <person name="Howe K."/>
            <person name="Fedrigo O."/>
            <person name="Jarvis E.D."/>
        </authorList>
    </citation>
    <scope>NUCLEOTIDE SEQUENCE [LARGE SCALE GENOMIC DNA]</scope>
</reference>
<reference evidence="6" key="3">
    <citation type="submission" date="2025-09" db="UniProtKB">
        <authorList>
            <consortium name="Ensembl"/>
        </authorList>
    </citation>
    <scope>IDENTIFICATION</scope>
</reference>
<dbReference type="GO" id="GO:0019814">
    <property type="term" value="C:immunoglobulin complex"/>
    <property type="evidence" value="ECO:0007669"/>
    <property type="project" value="UniProtKB-KW"/>
</dbReference>
<name>A0A3B4D6M5_PYGNA</name>
<dbReference type="GO" id="GO:0005576">
    <property type="term" value="C:extracellular region"/>
    <property type="evidence" value="ECO:0007669"/>
    <property type="project" value="UniProtKB-ARBA"/>
</dbReference>
<dbReference type="InterPro" id="IPR003597">
    <property type="entry name" value="Ig_C1-set"/>
</dbReference>
<keyword evidence="1" id="KW-0391">Immunity</keyword>
<feature type="domain" description="Ig-like" evidence="5">
    <location>
        <begin position="130"/>
        <end position="226"/>
    </location>
</feature>